<dbReference type="EMBL" id="BTSY01000005">
    <property type="protein sequence ID" value="GMT30583.1"/>
    <property type="molecule type" value="Genomic_DNA"/>
</dbReference>
<sequence>DKWPSFDCISERIHILSNFFEIENLMIWADEGTSVANFRDIIELCKGMRCDVLTIGVSDQACSQSLTDESLRELISNKESVKIYDPCERITLAGLLALWEDLLCGKFDGLSIPVEKFVVTKLFDLIRTDGKKSSLKEKNMEPV</sequence>
<reference evidence="1" key="1">
    <citation type="submission" date="2023-10" db="EMBL/GenBank/DDBJ databases">
        <title>Genome assembly of Pristionchus species.</title>
        <authorList>
            <person name="Yoshida K."/>
            <person name="Sommer R.J."/>
        </authorList>
    </citation>
    <scope>NUCLEOTIDE SEQUENCE</scope>
    <source>
        <strain evidence="1">RS5133</strain>
    </source>
</reference>
<keyword evidence="2" id="KW-1185">Reference proteome</keyword>
<protein>
    <submittedName>
        <fullName evidence="1">Uncharacterized protein</fullName>
    </submittedName>
</protein>
<organism evidence="1 2">
    <name type="scientific">Pristionchus fissidentatus</name>
    <dbReference type="NCBI Taxonomy" id="1538716"/>
    <lineage>
        <taxon>Eukaryota</taxon>
        <taxon>Metazoa</taxon>
        <taxon>Ecdysozoa</taxon>
        <taxon>Nematoda</taxon>
        <taxon>Chromadorea</taxon>
        <taxon>Rhabditida</taxon>
        <taxon>Rhabditina</taxon>
        <taxon>Diplogasteromorpha</taxon>
        <taxon>Diplogasteroidea</taxon>
        <taxon>Neodiplogasteridae</taxon>
        <taxon>Pristionchus</taxon>
    </lineage>
</organism>
<evidence type="ECO:0000313" key="1">
    <source>
        <dbReference type="EMBL" id="GMT30583.1"/>
    </source>
</evidence>
<proteinExistence type="predicted"/>
<comment type="caution">
    <text evidence="1">The sequence shown here is derived from an EMBL/GenBank/DDBJ whole genome shotgun (WGS) entry which is preliminary data.</text>
</comment>
<feature type="non-terminal residue" evidence="1">
    <location>
        <position position="1"/>
    </location>
</feature>
<dbReference type="Proteomes" id="UP001432322">
    <property type="component" value="Unassembled WGS sequence"/>
</dbReference>
<gene>
    <name evidence="1" type="ORF">PFISCL1PPCAC_21880</name>
</gene>
<dbReference type="AlphaFoldDB" id="A0AAV5WJU4"/>
<evidence type="ECO:0000313" key="2">
    <source>
        <dbReference type="Proteomes" id="UP001432322"/>
    </source>
</evidence>
<feature type="non-terminal residue" evidence="1">
    <location>
        <position position="143"/>
    </location>
</feature>
<name>A0AAV5WJU4_9BILA</name>
<accession>A0AAV5WJU4</accession>